<evidence type="ECO:0000313" key="3">
    <source>
        <dbReference type="Proteomes" id="UP001445335"/>
    </source>
</evidence>
<reference evidence="2 3" key="1">
    <citation type="journal article" date="2024" name="Nat. Commun.">
        <title>Phylogenomics reveals the evolutionary origins of lichenization in chlorophyte algae.</title>
        <authorList>
            <person name="Puginier C."/>
            <person name="Libourel C."/>
            <person name="Otte J."/>
            <person name="Skaloud P."/>
            <person name="Haon M."/>
            <person name="Grisel S."/>
            <person name="Petersen M."/>
            <person name="Berrin J.G."/>
            <person name="Delaux P.M."/>
            <person name="Dal Grande F."/>
            <person name="Keller J."/>
        </authorList>
    </citation>
    <scope>NUCLEOTIDE SEQUENCE [LARGE SCALE GENOMIC DNA]</scope>
    <source>
        <strain evidence="2 3">SAG 245.80</strain>
    </source>
</reference>
<dbReference type="GO" id="GO:0031982">
    <property type="term" value="C:vesicle"/>
    <property type="evidence" value="ECO:0007669"/>
    <property type="project" value="TreeGrafter"/>
</dbReference>
<feature type="region of interest" description="Disordered" evidence="1">
    <location>
        <begin position="1"/>
        <end position="90"/>
    </location>
</feature>
<dbReference type="InterPro" id="IPR036869">
    <property type="entry name" value="J_dom_sf"/>
</dbReference>
<dbReference type="GO" id="GO:0072318">
    <property type="term" value="P:clathrin coat disassembly"/>
    <property type="evidence" value="ECO:0007669"/>
    <property type="project" value="TreeGrafter"/>
</dbReference>
<name>A0AAW1S6P7_9CHLO</name>
<feature type="compositionally biased region" description="Low complexity" evidence="1">
    <location>
        <begin position="14"/>
        <end position="25"/>
    </location>
</feature>
<gene>
    <name evidence="2" type="ORF">WJX81_005559</name>
</gene>
<keyword evidence="3" id="KW-1185">Reference proteome</keyword>
<dbReference type="GO" id="GO:0030276">
    <property type="term" value="F:clathrin binding"/>
    <property type="evidence" value="ECO:0007669"/>
    <property type="project" value="TreeGrafter"/>
</dbReference>
<dbReference type="GO" id="GO:0072583">
    <property type="term" value="P:clathrin-dependent endocytosis"/>
    <property type="evidence" value="ECO:0007669"/>
    <property type="project" value="TreeGrafter"/>
</dbReference>
<protein>
    <recommendedName>
        <fullName evidence="4">J domain-containing protein</fullName>
    </recommendedName>
</protein>
<feature type="region of interest" description="Disordered" evidence="1">
    <location>
        <begin position="107"/>
        <end position="138"/>
    </location>
</feature>
<feature type="compositionally biased region" description="Polar residues" evidence="1">
    <location>
        <begin position="1"/>
        <end position="13"/>
    </location>
</feature>
<sequence>MTTPRQANAETNVSRSSSGGSAGKSDPFAFEGLSTVPKRSRPMRAAPGPAAANSSAPGSWESPQRGALARAPASPISVSPTAALAQPSPARSAHSGFAELLLAGVPFASSRGGRGEGARPSSVAAERRDSAAAPEGDLLGDFSGTLGVVVAAAKDAQSSLQSRLGDLDVFAPKGARPRPPAGGGAVPAFFYEWAAQLSALPADRRAAALGAMPEDDRLTLQRILDQEAVVPSAGGAMIDFGGEGGAPPEGDGTHAALYANDEAAADGEGSGPGQGDEPELRRALRARRRAEMHERMRAGLAEKTARDAAEAGAAEARAAAKDAVAARMAAWQAGRAGNIRALLSMLHTVLWPDSGWKPPGLTDLLEPARVKRAYMRANLVVHPDKVKQRGGGPEQTVVADIAFDALKIAWAKFEAGELRGGNAASQAVHM</sequence>
<evidence type="ECO:0000256" key="1">
    <source>
        <dbReference type="SAM" id="MobiDB-lite"/>
    </source>
</evidence>
<dbReference type="GO" id="GO:0005737">
    <property type="term" value="C:cytoplasm"/>
    <property type="evidence" value="ECO:0007669"/>
    <property type="project" value="TreeGrafter"/>
</dbReference>
<dbReference type="PANTHER" id="PTHR23172">
    <property type="entry name" value="AUXILIN/CYCLIN G-ASSOCIATED KINASE-RELATED"/>
    <property type="match status" value="1"/>
</dbReference>
<dbReference type="PANTHER" id="PTHR23172:SF19">
    <property type="entry name" value="J DOMAIN-CONTAINING PROTEIN"/>
    <property type="match status" value="1"/>
</dbReference>
<accession>A0AAW1S6P7</accession>
<dbReference type="SUPFAM" id="SSF46565">
    <property type="entry name" value="Chaperone J-domain"/>
    <property type="match status" value="1"/>
</dbReference>
<feature type="compositionally biased region" description="Low complexity" evidence="1">
    <location>
        <begin position="43"/>
        <end position="59"/>
    </location>
</feature>
<evidence type="ECO:0000313" key="2">
    <source>
        <dbReference type="EMBL" id="KAK9842040.1"/>
    </source>
</evidence>
<dbReference type="AlphaFoldDB" id="A0AAW1S6P7"/>
<dbReference type="Proteomes" id="UP001445335">
    <property type="component" value="Unassembled WGS sequence"/>
</dbReference>
<dbReference type="EMBL" id="JALJOU010000009">
    <property type="protein sequence ID" value="KAK9842040.1"/>
    <property type="molecule type" value="Genomic_DNA"/>
</dbReference>
<comment type="caution">
    <text evidence="2">The sequence shown here is derived from an EMBL/GenBank/DDBJ whole genome shotgun (WGS) entry which is preliminary data.</text>
</comment>
<evidence type="ECO:0008006" key="4">
    <source>
        <dbReference type="Google" id="ProtNLM"/>
    </source>
</evidence>
<dbReference type="Gene3D" id="1.10.287.110">
    <property type="entry name" value="DnaJ domain"/>
    <property type="match status" value="1"/>
</dbReference>
<organism evidence="2 3">
    <name type="scientific">Elliptochloris bilobata</name>
    <dbReference type="NCBI Taxonomy" id="381761"/>
    <lineage>
        <taxon>Eukaryota</taxon>
        <taxon>Viridiplantae</taxon>
        <taxon>Chlorophyta</taxon>
        <taxon>core chlorophytes</taxon>
        <taxon>Trebouxiophyceae</taxon>
        <taxon>Trebouxiophyceae incertae sedis</taxon>
        <taxon>Elliptochloris clade</taxon>
        <taxon>Elliptochloris</taxon>
    </lineage>
</organism>
<proteinExistence type="predicted"/>